<protein>
    <submittedName>
        <fullName evidence="5">UDP-glucuronosyl/UDP-glucosyltransferase</fullName>
    </submittedName>
</protein>
<evidence type="ECO:0000313" key="5">
    <source>
        <dbReference type="EMBL" id="PON79794.1"/>
    </source>
</evidence>
<sequence>MSSTSTTTTTRIGGSNQPTHILMFPYPAQGHMLAFLDLTHHLALQDFMITIITTPKNHKILGPLLSAHPATIHTLVFPFPSYANLSSGVENIMDIGGPGNIAMMNALSKLKEPIVQWFHSHPNPPVALISDFFLGWTLQLANQINIPRISFSSIAALQFSILDKCWSVLSLVRETSPSVVDFPNIPGSPSFRVELMPSVFRRCRESNPETDFIKDFLATNISSWGIVINTFEGFEGDYLRYLKNRAGHHRVYGVGPLNLLGTKKRHVLENNRDSADVLAWLDSCPDDSVLYVCFGSQKLLNRQQMVALAAGLERSGVRFLWVVKTGTAEEAAEGYGEVPDGFEEKVGNRGLVVKGWASQLLILNHRAVGGFLNHCGWNSMLEASGAGVTRILGWPMEADQHVNAKLLVELRGVVKRVCEGGEAVPDPDELAKEIAELMKGDAPERMRAKEWGEKALAAVSAGGSSLRDLDELVRELRQLPRPKPAVAHEGVNGNTAAQ</sequence>
<dbReference type="FunFam" id="3.40.50.2000:FF:000064">
    <property type="entry name" value="Glycosyltransferase"/>
    <property type="match status" value="1"/>
</dbReference>
<evidence type="ECO:0000256" key="1">
    <source>
        <dbReference type="ARBA" id="ARBA00009995"/>
    </source>
</evidence>
<gene>
    <name evidence="5" type="ORF">PanWU01x14_010260</name>
</gene>
<dbReference type="OrthoDB" id="5835829at2759"/>
<evidence type="ECO:0000313" key="6">
    <source>
        <dbReference type="Proteomes" id="UP000237105"/>
    </source>
</evidence>
<dbReference type="SUPFAM" id="SSF53756">
    <property type="entry name" value="UDP-Glycosyltransferase/glycogen phosphorylase"/>
    <property type="match status" value="1"/>
</dbReference>
<keyword evidence="3 5" id="KW-0808">Transferase</keyword>
<dbReference type="Proteomes" id="UP000237105">
    <property type="component" value="Unassembled WGS sequence"/>
</dbReference>
<reference evidence="6" key="1">
    <citation type="submission" date="2016-06" db="EMBL/GenBank/DDBJ databases">
        <title>Parallel loss of symbiosis genes in relatives of nitrogen-fixing non-legume Parasponia.</title>
        <authorList>
            <person name="Van Velzen R."/>
            <person name="Holmer R."/>
            <person name="Bu F."/>
            <person name="Rutten L."/>
            <person name="Van Zeijl A."/>
            <person name="Liu W."/>
            <person name="Santuari L."/>
            <person name="Cao Q."/>
            <person name="Sharma T."/>
            <person name="Shen D."/>
            <person name="Roswanjaya Y."/>
            <person name="Wardhani T."/>
            <person name="Kalhor M.S."/>
            <person name="Jansen J."/>
            <person name="Van den Hoogen J."/>
            <person name="Gungor B."/>
            <person name="Hartog M."/>
            <person name="Hontelez J."/>
            <person name="Verver J."/>
            <person name="Yang W.-C."/>
            <person name="Schijlen E."/>
            <person name="Repin R."/>
            <person name="Schilthuizen M."/>
            <person name="Schranz E."/>
            <person name="Heidstra R."/>
            <person name="Miyata K."/>
            <person name="Fedorova E."/>
            <person name="Kohlen W."/>
            <person name="Bisseling T."/>
            <person name="Smit S."/>
            <person name="Geurts R."/>
        </authorList>
    </citation>
    <scope>NUCLEOTIDE SEQUENCE [LARGE SCALE GENOMIC DNA]</scope>
    <source>
        <strain evidence="6">cv. WU1-14</strain>
    </source>
</reference>
<name>A0A2P5E2L5_PARAD</name>
<keyword evidence="6" id="KW-1185">Reference proteome</keyword>
<comment type="similarity">
    <text evidence="1">Belongs to the UDP-glycosyltransferase family.</text>
</comment>
<feature type="region of interest" description="Disordered" evidence="4">
    <location>
        <begin position="479"/>
        <end position="498"/>
    </location>
</feature>
<evidence type="ECO:0000256" key="3">
    <source>
        <dbReference type="ARBA" id="ARBA00022679"/>
    </source>
</evidence>
<proteinExistence type="inferred from homology"/>
<dbReference type="Gene3D" id="3.40.50.2000">
    <property type="entry name" value="Glycogen Phosphorylase B"/>
    <property type="match status" value="2"/>
</dbReference>
<accession>A0A2P5E2L5</accession>
<dbReference type="CDD" id="cd03784">
    <property type="entry name" value="GT1_Gtf-like"/>
    <property type="match status" value="1"/>
</dbReference>
<organism evidence="5 6">
    <name type="scientific">Parasponia andersonii</name>
    <name type="common">Sponia andersonii</name>
    <dbReference type="NCBI Taxonomy" id="3476"/>
    <lineage>
        <taxon>Eukaryota</taxon>
        <taxon>Viridiplantae</taxon>
        <taxon>Streptophyta</taxon>
        <taxon>Embryophyta</taxon>
        <taxon>Tracheophyta</taxon>
        <taxon>Spermatophyta</taxon>
        <taxon>Magnoliopsida</taxon>
        <taxon>eudicotyledons</taxon>
        <taxon>Gunneridae</taxon>
        <taxon>Pentapetalae</taxon>
        <taxon>rosids</taxon>
        <taxon>fabids</taxon>
        <taxon>Rosales</taxon>
        <taxon>Cannabaceae</taxon>
        <taxon>Parasponia</taxon>
    </lineage>
</organism>
<evidence type="ECO:0000256" key="4">
    <source>
        <dbReference type="SAM" id="MobiDB-lite"/>
    </source>
</evidence>
<dbReference type="PANTHER" id="PTHR48047:SF28">
    <property type="entry name" value="F11M15.8 PROTEIN"/>
    <property type="match status" value="1"/>
</dbReference>
<dbReference type="EMBL" id="JXTB01000003">
    <property type="protein sequence ID" value="PON79794.1"/>
    <property type="molecule type" value="Genomic_DNA"/>
</dbReference>
<dbReference type="InterPro" id="IPR002213">
    <property type="entry name" value="UDP_glucos_trans"/>
</dbReference>
<keyword evidence="2" id="KW-0328">Glycosyltransferase</keyword>
<comment type="caution">
    <text evidence="5">The sequence shown here is derived from an EMBL/GenBank/DDBJ whole genome shotgun (WGS) entry which is preliminary data.</text>
</comment>
<dbReference type="Pfam" id="PF00201">
    <property type="entry name" value="UDPGT"/>
    <property type="match status" value="1"/>
</dbReference>
<dbReference type="GO" id="GO:0035251">
    <property type="term" value="F:UDP-glucosyltransferase activity"/>
    <property type="evidence" value="ECO:0007669"/>
    <property type="project" value="TreeGrafter"/>
</dbReference>
<dbReference type="AlphaFoldDB" id="A0A2P5E2L5"/>
<evidence type="ECO:0000256" key="2">
    <source>
        <dbReference type="ARBA" id="ARBA00022676"/>
    </source>
</evidence>
<dbReference type="PANTHER" id="PTHR48047">
    <property type="entry name" value="GLYCOSYLTRANSFERASE"/>
    <property type="match status" value="1"/>
</dbReference>